<keyword evidence="1" id="KW-0472">Membrane</keyword>
<evidence type="ECO:0000313" key="2">
    <source>
        <dbReference type="EMBL" id="ACD54791.1"/>
    </source>
</evidence>
<proteinExistence type="predicted"/>
<dbReference type="AlphaFoldDB" id="B3G4P3"/>
<reference evidence="2" key="1">
    <citation type="journal article" date="2008" name="Science">
        <title>Massive horizontal gene transfer in bdelloid rotifers.</title>
        <authorList>
            <person name="Gladyshev E.A."/>
            <person name="Meselson M.S."/>
            <person name="Arkhipova I.R."/>
        </authorList>
    </citation>
    <scope>NUCLEOTIDE SEQUENCE</scope>
</reference>
<name>B3G4P3_PHIRO</name>
<keyword evidence="1" id="KW-1133">Transmembrane helix</keyword>
<protein>
    <submittedName>
        <fullName evidence="2">Uncharacterized protein</fullName>
    </submittedName>
</protein>
<evidence type="ECO:0000256" key="1">
    <source>
        <dbReference type="SAM" id="Phobius"/>
    </source>
</evidence>
<keyword evidence="1" id="KW-0812">Transmembrane</keyword>
<sequence length="177" mass="21107">MGKVSFYLWPLTSNLPQTNQQTNNFFSEDPPYSRGNICLCVTSLRDLLIHQFVDMISINIHSNRNDRYLIEFHPIEDPCLRAIHDNMKDLIRHLDQIFAQTIRSIQQIKPLSNFPEKFSKKRTFQMRFNNFYFSSQSNFLFLFFLLLSRLTSKSKTRKLGEIFKEKSIYKELLLINE</sequence>
<organism evidence="2">
    <name type="scientific">Philodina roseola</name>
    <name type="common">Rotifer</name>
    <dbReference type="NCBI Taxonomy" id="96448"/>
    <lineage>
        <taxon>Eukaryota</taxon>
        <taxon>Metazoa</taxon>
        <taxon>Spiralia</taxon>
        <taxon>Gnathifera</taxon>
        <taxon>Rotifera</taxon>
        <taxon>Eurotatoria</taxon>
        <taxon>Bdelloidea</taxon>
        <taxon>Philodinida</taxon>
        <taxon>Philodinidae</taxon>
        <taxon>Philodina</taxon>
    </lineage>
</organism>
<feature type="transmembrane region" description="Helical" evidence="1">
    <location>
        <begin position="131"/>
        <end position="148"/>
    </location>
</feature>
<accession>B3G4P3</accession>
<dbReference type="EMBL" id="EU643490">
    <property type="protein sequence ID" value="ACD54791.1"/>
    <property type="molecule type" value="Genomic_DNA"/>
</dbReference>